<dbReference type="Proteomes" id="UP000224800">
    <property type="component" value="Segment"/>
</dbReference>
<dbReference type="EMBL" id="KY398841">
    <property type="protein sequence ID" value="AQN32378.1"/>
    <property type="molecule type" value="Genomic_DNA"/>
</dbReference>
<proteinExistence type="predicted"/>
<evidence type="ECO:0000313" key="1">
    <source>
        <dbReference type="EMBL" id="AQN32378.1"/>
    </source>
</evidence>
<protein>
    <submittedName>
        <fullName evidence="1">Uncharacterized protein</fullName>
    </submittedName>
</protein>
<sequence length="143" mass="16221">MATIPTHPQPGMVYTIYTTVTLSYSWAEVPKNVTRANTYTELRGFTRNFKSTIGKTNWTCCDAEYIVTSSKASNQRDIEMTYYIIKEKNNALFGDCYFGGPAGYTTDKNEADRFDTKEEARDVLTGYFTEEDLKSVKVVKVKG</sequence>
<evidence type="ECO:0000313" key="2">
    <source>
        <dbReference type="Proteomes" id="UP000224800"/>
    </source>
</evidence>
<gene>
    <name evidence="1" type="ORF">Ec3a_41</name>
</gene>
<accession>A0A1Q1PWA6</accession>
<keyword evidence="2" id="KW-1185">Reference proteome</keyword>
<name>A0A1Q1PWA6_9CAUD</name>
<reference evidence="1 2" key="1">
    <citation type="submission" date="2016-12" db="EMBL/GenBank/DDBJ databases">
        <title>Clearing Escherichia coli biofilms with honey-phage combinations.</title>
        <authorList>
            <person name="Oliveira A."/>
            <person name="Ribeiro H."/>
            <person name="Melo L.D.R."/>
            <person name="Henriques A."/>
            <person name="Sillankorva S."/>
        </authorList>
    </citation>
    <scope>NUCLEOTIDE SEQUENCE [LARGE SCALE GENOMIC DNA]</scope>
</reference>
<organism evidence="1 2">
    <name type="scientific">Escherichia phage vB_EcoS_CEB_EC3a</name>
    <dbReference type="NCBI Taxonomy" id="1933774"/>
    <lineage>
        <taxon>Viruses</taxon>
        <taxon>Duplodnaviria</taxon>
        <taxon>Heunggongvirae</taxon>
        <taxon>Uroviricota</taxon>
        <taxon>Caudoviricetes</taxon>
        <taxon>Drexlerviridae</taxon>
        <taxon>Braunvirinae</taxon>
        <taxon>Loudonvirus</taxon>
        <taxon>Loudonvirus EC3a</taxon>
        <taxon>Guelphvirus EC3a</taxon>
    </lineage>
</organism>